<comment type="caution">
    <text evidence="1">The sequence shown here is derived from an EMBL/GenBank/DDBJ whole genome shotgun (WGS) entry which is preliminary data.</text>
</comment>
<keyword evidence="2" id="KW-1185">Reference proteome</keyword>
<proteinExistence type="predicted"/>
<reference evidence="1 2" key="1">
    <citation type="submission" date="2024-05" db="EMBL/GenBank/DDBJ databases">
        <authorList>
            <person name="Wallberg A."/>
        </authorList>
    </citation>
    <scope>NUCLEOTIDE SEQUENCE [LARGE SCALE GENOMIC DNA]</scope>
</reference>
<protein>
    <submittedName>
        <fullName evidence="1">Uncharacterized protein</fullName>
    </submittedName>
</protein>
<name>A0AAV2QES4_MEGNR</name>
<dbReference type="EMBL" id="CAXKWB010005242">
    <property type="protein sequence ID" value="CAL4077459.1"/>
    <property type="molecule type" value="Genomic_DNA"/>
</dbReference>
<dbReference type="AlphaFoldDB" id="A0AAV2QES4"/>
<evidence type="ECO:0000313" key="1">
    <source>
        <dbReference type="EMBL" id="CAL4077459.1"/>
    </source>
</evidence>
<dbReference type="Proteomes" id="UP001497623">
    <property type="component" value="Unassembled WGS sequence"/>
</dbReference>
<evidence type="ECO:0000313" key="2">
    <source>
        <dbReference type="Proteomes" id="UP001497623"/>
    </source>
</evidence>
<accession>A0AAV2QES4</accession>
<gene>
    <name evidence="1" type="ORF">MNOR_LOCUS10408</name>
</gene>
<organism evidence="1 2">
    <name type="scientific">Meganyctiphanes norvegica</name>
    <name type="common">Northern krill</name>
    <name type="synonym">Thysanopoda norvegica</name>
    <dbReference type="NCBI Taxonomy" id="48144"/>
    <lineage>
        <taxon>Eukaryota</taxon>
        <taxon>Metazoa</taxon>
        <taxon>Ecdysozoa</taxon>
        <taxon>Arthropoda</taxon>
        <taxon>Crustacea</taxon>
        <taxon>Multicrustacea</taxon>
        <taxon>Malacostraca</taxon>
        <taxon>Eumalacostraca</taxon>
        <taxon>Eucarida</taxon>
        <taxon>Euphausiacea</taxon>
        <taxon>Euphausiidae</taxon>
        <taxon>Meganyctiphanes</taxon>
    </lineage>
</organism>
<sequence>MGFPMQSPFCSHNYTLFFRALACQSILSRLSPSDCRTPQIEGAQVFETQRISVHTKRSVPFQRNRAKFGVKHNMSRSKDRYRRCPIRLINVILPDSTTSPETSNAIDSNTKSLQLEIKNVHNSLTSQIKGVKSNNFNSKFQNEIDIFGGQVGNVEMTVDAINEKTDMLRNNIEMQRKVLEEVDTNVHILWNTTQELQESDYYQENKTDLLLEEIKTINRKIDNNEDNVKTNVNNLQKLVTTSKIILSKMEDNSSLIESITNARTYVSLKINDLHGSITEVIKVANNTHG</sequence>